<dbReference type="STRING" id="742152.A0A2H3JAN1"/>
<evidence type="ECO:0000313" key="1">
    <source>
        <dbReference type="EMBL" id="PCH39256.1"/>
    </source>
</evidence>
<organism evidence="1 2">
    <name type="scientific">Wolfiporia cocos (strain MD-104)</name>
    <name type="common">Brown rot fungus</name>
    <dbReference type="NCBI Taxonomy" id="742152"/>
    <lineage>
        <taxon>Eukaryota</taxon>
        <taxon>Fungi</taxon>
        <taxon>Dikarya</taxon>
        <taxon>Basidiomycota</taxon>
        <taxon>Agaricomycotina</taxon>
        <taxon>Agaricomycetes</taxon>
        <taxon>Polyporales</taxon>
        <taxon>Phaeolaceae</taxon>
        <taxon>Wolfiporia</taxon>
    </lineage>
</organism>
<keyword evidence="2" id="KW-1185">Reference proteome</keyword>
<sequence>MELTFNAAAGTTRQGLLFQASSEQMICAYSHMPRLYGTIFTNEVFSLEVMLSE</sequence>
<accession>A0A2H3JAN1</accession>
<proteinExistence type="predicted"/>
<dbReference type="OrthoDB" id="76293at2759"/>
<evidence type="ECO:0000313" key="2">
    <source>
        <dbReference type="Proteomes" id="UP000218811"/>
    </source>
</evidence>
<gene>
    <name evidence="1" type="ORF">WOLCODRAFT_85356</name>
</gene>
<name>A0A2H3JAN1_WOLCO</name>
<reference evidence="1 2" key="1">
    <citation type="journal article" date="2012" name="Science">
        <title>The Paleozoic origin of enzymatic lignin decomposition reconstructed from 31 fungal genomes.</title>
        <authorList>
            <person name="Floudas D."/>
            <person name="Binder M."/>
            <person name="Riley R."/>
            <person name="Barry K."/>
            <person name="Blanchette R.A."/>
            <person name="Henrissat B."/>
            <person name="Martinez A.T."/>
            <person name="Otillar R."/>
            <person name="Spatafora J.W."/>
            <person name="Yadav J.S."/>
            <person name="Aerts A."/>
            <person name="Benoit I."/>
            <person name="Boyd A."/>
            <person name="Carlson A."/>
            <person name="Copeland A."/>
            <person name="Coutinho P.M."/>
            <person name="de Vries R.P."/>
            <person name="Ferreira P."/>
            <person name="Findley K."/>
            <person name="Foster B."/>
            <person name="Gaskell J."/>
            <person name="Glotzer D."/>
            <person name="Gorecki P."/>
            <person name="Heitman J."/>
            <person name="Hesse C."/>
            <person name="Hori C."/>
            <person name="Igarashi K."/>
            <person name="Jurgens J.A."/>
            <person name="Kallen N."/>
            <person name="Kersten P."/>
            <person name="Kohler A."/>
            <person name="Kuees U."/>
            <person name="Kumar T.K.A."/>
            <person name="Kuo A."/>
            <person name="LaButti K."/>
            <person name="Larrondo L.F."/>
            <person name="Lindquist E."/>
            <person name="Ling A."/>
            <person name="Lombard V."/>
            <person name="Lucas S."/>
            <person name="Lundell T."/>
            <person name="Martin R."/>
            <person name="McLaughlin D.J."/>
            <person name="Morgenstern I."/>
            <person name="Morin E."/>
            <person name="Murat C."/>
            <person name="Nagy L.G."/>
            <person name="Nolan M."/>
            <person name="Ohm R.A."/>
            <person name="Patyshakuliyeva A."/>
            <person name="Rokas A."/>
            <person name="Ruiz-Duenas F.J."/>
            <person name="Sabat G."/>
            <person name="Salamov A."/>
            <person name="Samejima M."/>
            <person name="Schmutz J."/>
            <person name="Slot J.C."/>
            <person name="St John F."/>
            <person name="Stenlid J."/>
            <person name="Sun H."/>
            <person name="Sun S."/>
            <person name="Syed K."/>
            <person name="Tsang A."/>
            <person name="Wiebenga A."/>
            <person name="Young D."/>
            <person name="Pisabarro A."/>
            <person name="Eastwood D.C."/>
            <person name="Martin F."/>
            <person name="Cullen D."/>
            <person name="Grigoriev I.V."/>
            <person name="Hibbett D.S."/>
        </authorList>
    </citation>
    <scope>NUCLEOTIDE SEQUENCE [LARGE SCALE GENOMIC DNA]</scope>
    <source>
        <strain evidence="1 2">MD-104</strain>
    </source>
</reference>
<protein>
    <submittedName>
        <fullName evidence="1">Uncharacterized protein</fullName>
    </submittedName>
</protein>
<dbReference type="AlphaFoldDB" id="A0A2H3JAN1"/>
<dbReference type="Proteomes" id="UP000218811">
    <property type="component" value="Unassembled WGS sequence"/>
</dbReference>
<dbReference type="EMBL" id="KB467976">
    <property type="protein sequence ID" value="PCH39256.1"/>
    <property type="molecule type" value="Genomic_DNA"/>
</dbReference>